<feature type="transmembrane region" description="Helical" evidence="1">
    <location>
        <begin position="48"/>
        <end position="75"/>
    </location>
</feature>
<dbReference type="Pfam" id="PF04224">
    <property type="entry name" value="DUF417"/>
    <property type="match status" value="1"/>
</dbReference>
<feature type="transmembrane region" description="Helical" evidence="1">
    <location>
        <begin position="87"/>
        <end position="108"/>
    </location>
</feature>
<keyword evidence="1" id="KW-1133">Transmembrane helix</keyword>
<dbReference type="InterPro" id="IPR016865">
    <property type="entry name" value="RclC"/>
</dbReference>
<keyword evidence="1" id="KW-0812">Transmembrane</keyword>
<proteinExistence type="predicted"/>
<gene>
    <name evidence="2" type="ORF">SAMN05421820_101104</name>
</gene>
<dbReference type="PANTHER" id="PTHR40106">
    <property type="entry name" value="INNER MEMBRANE PROTEIN RCLC"/>
    <property type="match status" value="1"/>
</dbReference>
<reference evidence="3" key="1">
    <citation type="submission" date="2016-10" db="EMBL/GenBank/DDBJ databases">
        <authorList>
            <person name="Varghese N."/>
            <person name="Submissions S."/>
        </authorList>
    </citation>
    <scope>NUCLEOTIDE SEQUENCE [LARGE SCALE GENOMIC DNA]</scope>
    <source>
        <strain evidence="3">DSM 19110</strain>
    </source>
</reference>
<dbReference type="InterPro" id="IPR007339">
    <property type="entry name" value="RclC-like"/>
</dbReference>
<organism evidence="2 3">
    <name type="scientific">Pedobacter steynii</name>
    <dbReference type="NCBI Taxonomy" id="430522"/>
    <lineage>
        <taxon>Bacteria</taxon>
        <taxon>Pseudomonadati</taxon>
        <taxon>Bacteroidota</taxon>
        <taxon>Sphingobacteriia</taxon>
        <taxon>Sphingobacteriales</taxon>
        <taxon>Sphingobacteriaceae</taxon>
        <taxon>Pedobacter</taxon>
    </lineage>
</organism>
<dbReference type="Proteomes" id="UP000183200">
    <property type="component" value="Unassembled WGS sequence"/>
</dbReference>
<keyword evidence="1" id="KW-0472">Membrane</keyword>
<dbReference type="GO" id="GO:1901530">
    <property type="term" value="P:response to hypochlorite"/>
    <property type="evidence" value="ECO:0007669"/>
    <property type="project" value="TreeGrafter"/>
</dbReference>
<name>A0A1G9IZF0_9SPHI</name>
<dbReference type="PANTHER" id="PTHR40106:SF1">
    <property type="entry name" value="INNER MEMBRANE PROTEIN RCLC"/>
    <property type="match status" value="1"/>
</dbReference>
<dbReference type="PIRSF" id="PIRSF028065">
    <property type="entry name" value="UCP028065"/>
    <property type="match status" value="1"/>
</dbReference>
<evidence type="ECO:0000256" key="1">
    <source>
        <dbReference type="SAM" id="Phobius"/>
    </source>
</evidence>
<protein>
    <submittedName>
        <fullName evidence="2">Uncharacterized membrane protein YkgB</fullName>
    </submittedName>
</protein>
<keyword evidence="3" id="KW-1185">Reference proteome</keyword>
<dbReference type="RefSeq" id="WP_074603960.1">
    <property type="nucleotide sequence ID" value="NZ_FNGY01000001.1"/>
</dbReference>
<dbReference type="GO" id="GO:0005886">
    <property type="term" value="C:plasma membrane"/>
    <property type="evidence" value="ECO:0007669"/>
    <property type="project" value="TreeGrafter"/>
</dbReference>
<accession>A0A1G9IZF0</accession>
<evidence type="ECO:0000313" key="2">
    <source>
        <dbReference type="EMBL" id="SDL30648.1"/>
    </source>
</evidence>
<dbReference type="OrthoDB" id="1118972at2"/>
<dbReference type="EMBL" id="FNGY01000001">
    <property type="protein sequence ID" value="SDL30648.1"/>
    <property type="molecule type" value="Genomic_DNA"/>
</dbReference>
<sequence length="142" mass="15529">MKNYSKFGYGLSVIGTALVLLWIGIFKFTHAEANAIKGLVEHSFLMSWMLNIASLQGVSNFIGVFEIATGLLLIASFWNKNLGKIGGILSVLIFLSTISFLFTTPGVWRSVEGVPITDFFILKDLTLLGVSLQVLDRSLSPT</sequence>
<evidence type="ECO:0000313" key="3">
    <source>
        <dbReference type="Proteomes" id="UP000183200"/>
    </source>
</evidence>
<feature type="transmembrane region" description="Helical" evidence="1">
    <location>
        <begin position="7"/>
        <end position="28"/>
    </location>
</feature>
<dbReference type="AlphaFoldDB" id="A0A1G9IZF0"/>